<protein>
    <submittedName>
        <fullName evidence="1">Uncharacterized protein</fullName>
    </submittedName>
</protein>
<organism evidence="1 2">
    <name type="scientific">Rangifer tarandus platyrhynchus</name>
    <name type="common">Svalbard reindeer</name>
    <dbReference type="NCBI Taxonomy" id="3082113"/>
    <lineage>
        <taxon>Eukaryota</taxon>
        <taxon>Metazoa</taxon>
        <taxon>Chordata</taxon>
        <taxon>Craniata</taxon>
        <taxon>Vertebrata</taxon>
        <taxon>Euteleostomi</taxon>
        <taxon>Mammalia</taxon>
        <taxon>Eutheria</taxon>
        <taxon>Laurasiatheria</taxon>
        <taxon>Artiodactyla</taxon>
        <taxon>Ruminantia</taxon>
        <taxon>Pecora</taxon>
        <taxon>Cervidae</taxon>
        <taxon>Odocoileinae</taxon>
        <taxon>Rangifer</taxon>
    </lineage>
</organism>
<dbReference type="Proteomes" id="UP001176941">
    <property type="component" value="Chromosome 24"/>
</dbReference>
<proteinExistence type="predicted"/>
<gene>
    <name evidence="1" type="ORF">MRATA1EN1_LOCUS14189</name>
</gene>
<accession>A0ABN8YUJ2</accession>
<reference evidence="1" key="1">
    <citation type="submission" date="2023-04" db="EMBL/GenBank/DDBJ databases">
        <authorList>
            <consortium name="ELIXIR-Norway"/>
        </authorList>
    </citation>
    <scope>NUCLEOTIDE SEQUENCE [LARGE SCALE GENOMIC DNA]</scope>
</reference>
<keyword evidence="2" id="KW-1185">Reference proteome</keyword>
<sequence>MKQALAPGLRTSRQGWGAALTSAQKAVLENVHVIVERKDPVFVLQSFIKWKTRDAKGWDSTSPPPPRLRIPPPTPTLTRSFVSRHSSAPVTPAPFLLIPRGV</sequence>
<name>A0ABN8YUJ2_RANTA</name>
<evidence type="ECO:0000313" key="2">
    <source>
        <dbReference type="Proteomes" id="UP001176941"/>
    </source>
</evidence>
<dbReference type="EMBL" id="OX459960">
    <property type="protein sequence ID" value="CAI9165227.1"/>
    <property type="molecule type" value="Genomic_DNA"/>
</dbReference>
<evidence type="ECO:0000313" key="1">
    <source>
        <dbReference type="EMBL" id="CAI9165227.1"/>
    </source>
</evidence>